<evidence type="ECO:0000313" key="1">
    <source>
        <dbReference type="EMBL" id="KAF2469860.1"/>
    </source>
</evidence>
<name>A0ACB6QSK8_9PLEO</name>
<keyword evidence="2" id="KW-1185">Reference proteome</keyword>
<dbReference type="EMBL" id="MU003510">
    <property type="protein sequence ID" value="KAF2469860.1"/>
    <property type="molecule type" value="Genomic_DNA"/>
</dbReference>
<evidence type="ECO:0000313" key="2">
    <source>
        <dbReference type="Proteomes" id="UP000799755"/>
    </source>
</evidence>
<reference evidence="1" key="1">
    <citation type="journal article" date="2020" name="Stud. Mycol.">
        <title>101 Dothideomycetes genomes: a test case for predicting lifestyles and emergence of pathogens.</title>
        <authorList>
            <person name="Haridas S."/>
            <person name="Albert R."/>
            <person name="Binder M."/>
            <person name="Bloem J."/>
            <person name="Labutti K."/>
            <person name="Salamov A."/>
            <person name="Andreopoulos B."/>
            <person name="Baker S."/>
            <person name="Barry K."/>
            <person name="Bills G."/>
            <person name="Bluhm B."/>
            <person name="Cannon C."/>
            <person name="Castanera R."/>
            <person name="Culley D."/>
            <person name="Daum C."/>
            <person name="Ezra D."/>
            <person name="Gonzalez J."/>
            <person name="Henrissat B."/>
            <person name="Kuo A."/>
            <person name="Liang C."/>
            <person name="Lipzen A."/>
            <person name="Lutzoni F."/>
            <person name="Magnuson J."/>
            <person name="Mondo S."/>
            <person name="Nolan M."/>
            <person name="Ohm R."/>
            <person name="Pangilinan J."/>
            <person name="Park H.-J."/>
            <person name="Ramirez L."/>
            <person name="Alfaro M."/>
            <person name="Sun H."/>
            <person name="Tritt A."/>
            <person name="Yoshinaga Y."/>
            <person name="Zwiers L.-H."/>
            <person name="Turgeon B."/>
            <person name="Goodwin S."/>
            <person name="Spatafora J."/>
            <person name="Crous P."/>
            <person name="Grigoriev I."/>
        </authorList>
    </citation>
    <scope>NUCLEOTIDE SEQUENCE</scope>
    <source>
        <strain evidence="1">ATCC 200398</strain>
    </source>
</reference>
<accession>A0ACB6QSK8</accession>
<dbReference type="Proteomes" id="UP000799755">
    <property type="component" value="Unassembled WGS sequence"/>
</dbReference>
<gene>
    <name evidence="1" type="ORF">BDR25DRAFT_334765</name>
</gene>
<comment type="caution">
    <text evidence="1">The sequence shown here is derived from an EMBL/GenBank/DDBJ whole genome shotgun (WGS) entry which is preliminary data.</text>
</comment>
<sequence length="844" mass="91590">MPDQSGRTSSRDFAFQSTDQAFGTSSSSSYSTHNHERYYAEGSTNAASVPPSSNHAPQQDASSLRFQDYAHQQSPLQSQAPNQLSSYSFSPGGPLVWDWSNSIEFSDFANQYEPQGELVQELQNQPASSDFSIPLPVTTADAVYQSPQQISSAPATTVQNPLSPPPPPAKSSQKPALQTGMKRKAESEPNSAVSQSASFSAELQQPATKRANKSRSSSQASITSPAVAAATETRRSSMTQSATATAVVATESAQPASNSNTTSAEAQRRKEPSKGTGPQGRVIDVSKPRRIVESPAGGDQLPSGKVFPIQIGSELFRLSGASISSDAPSYFSHFFGEQLHNNLGRAGDLRTLYIDRDPDTFRDIALHLQGYHVKPRDGEHFVRLFADAQFYSLPRLTKSLFSTDIFIRIGDTPFQIPRDLFSSPGDSPNYFSLGFAHFFSTPSEVFPGLDRNALLRPPMILPPAVPSRSGETFAELIKVLQGYDIEIRNEKHRAELLRDARYFHLKGLEQKLIPCDISYNLKRNRSEILIRLEDIRQSGVSFTPDGPPSNSNSGSTSSTSASATALSPAPGNISKPTSPSPSLQSSHHPRSGTVSYARPYTDDHANTNTLILEISAQESTSLHFPTYPPIRTSSNLPTLNLRATFHSSTLARITSLFSVIASKMGLPATQPLGLMMLASGGGVAAQPVSPANSGVSERRVRVRWDEDCDVEIDNESVELGVDPNTGRVGVKRVDVDNNHRHKRVRVSVESNDEADAGVERELDKGDWIWGGARPEEGEEEMEWVVKRAHWRLRVEPVDPQEGGNISSGSGGGKMQVVLCGVKIQGISVERSRNRQRAFLSGGSG</sequence>
<protein>
    <submittedName>
        <fullName evidence="1">Uncharacterized protein</fullName>
    </submittedName>
</protein>
<proteinExistence type="predicted"/>
<organism evidence="1 2">
    <name type="scientific">Lindgomyces ingoldianus</name>
    <dbReference type="NCBI Taxonomy" id="673940"/>
    <lineage>
        <taxon>Eukaryota</taxon>
        <taxon>Fungi</taxon>
        <taxon>Dikarya</taxon>
        <taxon>Ascomycota</taxon>
        <taxon>Pezizomycotina</taxon>
        <taxon>Dothideomycetes</taxon>
        <taxon>Pleosporomycetidae</taxon>
        <taxon>Pleosporales</taxon>
        <taxon>Lindgomycetaceae</taxon>
        <taxon>Lindgomyces</taxon>
    </lineage>
</organism>